<protein>
    <submittedName>
        <fullName evidence="1">Uncharacterized protein</fullName>
    </submittedName>
</protein>
<dbReference type="KEGG" id="hmi:soil367_16940"/>
<reference evidence="1 2" key="1">
    <citation type="submission" date="2018-07" db="EMBL/GenBank/DDBJ databases">
        <title>Marsedoiliclastica nanhaica gen. nov. sp. nov., a novel marine hydrocarbonoclastic bacterium isolated from an in-situ enriched hydrocarbon-degrading consortium in deep-sea sediment.</title>
        <authorList>
            <person name="Dong C."/>
            <person name="Ma T."/>
            <person name="Liu R."/>
            <person name="Shao Z."/>
        </authorList>
    </citation>
    <scope>NUCLEOTIDE SEQUENCE [LARGE SCALE GENOMIC DNA]</scope>
    <source>
        <strain evidence="2">soil36-7</strain>
    </source>
</reference>
<dbReference type="AlphaFoldDB" id="A0A4P7XLP0"/>
<dbReference type="EMBL" id="CP031093">
    <property type="protein sequence ID" value="QCF27474.1"/>
    <property type="molecule type" value="Genomic_DNA"/>
</dbReference>
<dbReference type="Proteomes" id="UP000298049">
    <property type="component" value="Chromosome"/>
</dbReference>
<evidence type="ECO:0000313" key="2">
    <source>
        <dbReference type="Proteomes" id="UP000298049"/>
    </source>
</evidence>
<keyword evidence="2" id="KW-1185">Reference proteome</keyword>
<name>A0A4P7XLP0_9ALTE</name>
<accession>A0A4P7XLP0</accession>
<gene>
    <name evidence="1" type="ORF">soil367_16940</name>
</gene>
<organism evidence="1 2">
    <name type="scientific">Hydrocarboniclastica marina</name>
    <dbReference type="NCBI Taxonomy" id="2259620"/>
    <lineage>
        <taxon>Bacteria</taxon>
        <taxon>Pseudomonadati</taxon>
        <taxon>Pseudomonadota</taxon>
        <taxon>Gammaproteobacteria</taxon>
        <taxon>Alteromonadales</taxon>
        <taxon>Alteromonadaceae</taxon>
        <taxon>Hydrocarboniclastica</taxon>
    </lineage>
</organism>
<proteinExistence type="predicted"/>
<sequence>MKITYTIPSGKRAGTVCTPHRHADGRYVVSRTRFKKDYVFVRSVEQIARYLDRGFCVRMSDPVTKTSPSLITKASLEITEDSYATTAKHTATVPTPAQKGSWLRTMLRLWQRMTSMVRLRLNRSLS</sequence>
<evidence type="ECO:0000313" key="1">
    <source>
        <dbReference type="EMBL" id="QCF27474.1"/>
    </source>
</evidence>